<gene>
    <name evidence="1" type="primary">25</name>
    <name evidence="1" type="ORF">PBI_SOUR_25</name>
</gene>
<organism evidence="1 2">
    <name type="scientific">Gordonia phage Sour</name>
    <dbReference type="NCBI Taxonomy" id="2182349"/>
    <lineage>
        <taxon>Viruses</taxon>
        <taxon>Duplodnaviria</taxon>
        <taxon>Heunggongvirae</taxon>
        <taxon>Uroviricota</taxon>
        <taxon>Caudoviricetes</taxon>
        <taxon>Sourvirus</taxon>
        <taxon>Sourvirus sour</taxon>
    </lineage>
</organism>
<evidence type="ECO:0000313" key="1">
    <source>
        <dbReference type="EMBL" id="AWN04226.1"/>
    </source>
</evidence>
<keyword evidence="2" id="KW-1185">Reference proteome</keyword>
<protein>
    <submittedName>
        <fullName evidence="1">Uncharacterized protein</fullName>
    </submittedName>
</protein>
<accession>A0A2U8ULB5</accession>
<dbReference type="GeneID" id="40102492"/>
<proteinExistence type="predicted"/>
<dbReference type="Proteomes" id="UP000246591">
    <property type="component" value="Segment"/>
</dbReference>
<dbReference type="RefSeq" id="YP_009625597.1">
    <property type="nucleotide sequence ID" value="NC_042132.1"/>
</dbReference>
<evidence type="ECO:0000313" key="2">
    <source>
        <dbReference type="Proteomes" id="UP000246591"/>
    </source>
</evidence>
<reference evidence="2" key="1">
    <citation type="submission" date="2018-03" db="EMBL/GenBank/DDBJ databases">
        <authorList>
            <person name="Keele B.F."/>
        </authorList>
    </citation>
    <scope>NUCLEOTIDE SEQUENCE [LARGE SCALE GENOMIC DNA]</scope>
</reference>
<sequence length="111" mass="12200">MSARKVTIEGSITPSVALARGEKRTVALTPRVQRLIDRGFVVVVESESDAPEPADAPEVIDTDLNKPVAPKLNASRDDWAAWLDSQEPPITYTDDDTRDDLARLWQGSQQA</sequence>
<name>A0A2U8ULB5_9CAUD</name>
<dbReference type="EMBL" id="MH153810">
    <property type="protein sequence ID" value="AWN04226.1"/>
    <property type="molecule type" value="Genomic_DNA"/>
</dbReference>
<dbReference type="KEGG" id="vg:40102492"/>